<dbReference type="Gene3D" id="3.30.420.10">
    <property type="entry name" value="Ribonuclease H-like superfamily/Ribonuclease H"/>
    <property type="match status" value="1"/>
</dbReference>
<dbReference type="SUPFAM" id="SSF53098">
    <property type="entry name" value="Ribonuclease H-like"/>
    <property type="match status" value="1"/>
</dbReference>
<dbReference type="InterPro" id="IPR012337">
    <property type="entry name" value="RNaseH-like_sf"/>
</dbReference>
<dbReference type="AlphaFoldDB" id="A0A841E3J2"/>
<gene>
    <name evidence="2" type="ORF">HNR25_001013</name>
</gene>
<sequence length="334" mass="37225">MSHRNAPLSFEGRRRLIERCQRRPISHVAAEMGISRACASKWVNRYRRHGETGLHERSSTPHRSPRAAAGETVATIEIWRREHTWSAARITAELAAGGIVLDRRTVTRHLARLGLARRRFIDPAGGTNRVPGRIVARWPGHMVHLDVKKVGRIPQGGGWRVHGRDSGQARTAQRAKNTGAAGGYVYLHSAVDGFSRLAYTEALGDEKGATAAAFLARAKVFFAAHGIAHIHRVVTDNGACYRSAAFSRVVTARTKHRRTKPFTPRHNGKVERYQRIMAEEVLYARPYDSEEERAAALATWNIHYNYHRPHSAAGGLPPASRIRTAVTNVRPSYN</sequence>
<protein>
    <submittedName>
        <fullName evidence="2">Transposase InsO family protein</fullName>
    </submittedName>
</protein>
<keyword evidence="3" id="KW-1185">Reference proteome</keyword>
<feature type="domain" description="Integrase catalytic" evidence="1">
    <location>
        <begin position="150"/>
        <end position="325"/>
    </location>
</feature>
<dbReference type="PANTHER" id="PTHR35004:SF7">
    <property type="entry name" value="INTEGRASE PROTEIN"/>
    <property type="match status" value="1"/>
</dbReference>
<dbReference type="Pfam" id="PF13565">
    <property type="entry name" value="HTH_32"/>
    <property type="match status" value="1"/>
</dbReference>
<dbReference type="PANTHER" id="PTHR35004">
    <property type="entry name" value="TRANSPOSASE RV3428C-RELATED"/>
    <property type="match status" value="1"/>
</dbReference>
<accession>A0A841E3J2</accession>
<dbReference type="Proteomes" id="UP000578077">
    <property type="component" value="Unassembled WGS sequence"/>
</dbReference>
<name>A0A841E3J2_9ACTN</name>
<dbReference type="InterPro" id="IPR001584">
    <property type="entry name" value="Integrase_cat-core"/>
</dbReference>
<dbReference type="GO" id="GO:0003676">
    <property type="term" value="F:nucleic acid binding"/>
    <property type="evidence" value="ECO:0007669"/>
    <property type="project" value="InterPro"/>
</dbReference>
<dbReference type="EMBL" id="JACHLY010000001">
    <property type="protein sequence ID" value="MBB5997262.1"/>
    <property type="molecule type" value="Genomic_DNA"/>
</dbReference>
<dbReference type="Pfam" id="PF13683">
    <property type="entry name" value="rve_3"/>
    <property type="match status" value="1"/>
</dbReference>
<evidence type="ECO:0000313" key="2">
    <source>
        <dbReference type="EMBL" id="MBB5997262.1"/>
    </source>
</evidence>
<evidence type="ECO:0000313" key="3">
    <source>
        <dbReference type="Proteomes" id="UP000578077"/>
    </source>
</evidence>
<proteinExistence type="predicted"/>
<comment type="caution">
    <text evidence="2">The sequence shown here is derived from an EMBL/GenBank/DDBJ whole genome shotgun (WGS) entry which is preliminary data.</text>
</comment>
<evidence type="ECO:0000259" key="1">
    <source>
        <dbReference type="PROSITE" id="PS50994"/>
    </source>
</evidence>
<dbReference type="InterPro" id="IPR036397">
    <property type="entry name" value="RNaseH_sf"/>
</dbReference>
<dbReference type="SUPFAM" id="SSF46689">
    <property type="entry name" value="Homeodomain-like"/>
    <property type="match status" value="1"/>
</dbReference>
<dbReference type="PROSITE" id="PS50994">
    <property type="entry name" value="INTEGRASE"/>
    <property type="match status" value="1"/>
</dbReference>
<dbReference type="RefSeq" id="WP_184633557.1">
    <property type="nucleotide sequence ID" value="NZ_BAABKT010000004.1"/>
</dbReference>
<dbReference type="InterPro" id="IPR047656">
    <property type="entry name" value="IS481-like_transpos"/>
</dbReference>
<dbReference type="GO" id="GO:0015074">
    <property type="term" value="P:DNA integration"/>
    <property type="evidence" value="ECO:0007669"/>
    <property type="project" value="InterPro"/>
</dbReference>
<organism evidence="2 3">
    <name type="scientific">Streptomonospora salina</name>
    <dbReference type="NCBI Taxonomy" id="104205"/>
    <lineage>
        <taxon>Bacteria</taxon>
        <taxon>Bacillati</taxon>
        <taxon>Actinomycetota</taxon>
        <taxon>Actinomycetes</taxon>
        <taxon>Streptosporangiales</taxon>
        <taxon>Nocardiopsidaceae</taxon>
        <taxon>Streptomonospora</taxon>
    </lineage>
</organism>
<dbReference type="NCBIfam" id="NF033577">
    <property type="entry name" value="transpos_IS481"/>
    <property type="match status" value="1"/>
</dbReference>
<dbReference type="InterPro" id="IPR009057">
    <property type="entry name" value="Homeodomain-like_sf"/>
</dbReference>
<reference evidence="2 3" key="1">
    <citation type="submission" date="2020-08" db="EMBL/GenBank/DDBJ databases">
        <title>Sequencing the genomes of 1000 actinobacteria strains.</title>
        <authorList>
            <person name="Klenk H.-P."/>
        </authorList>
    </citation>
    <scope>NUCLEOTIDE SEQUENCE [LARGE SCALE GENOMIC DNA]</scope>
    <source>
        <strain evidence="2 3">DSM 44593</strain>
    </source>
</reference>